<feature type="transmembrane region" description="Helical" evidence="1">
    <location>
        <begin position="57"/>
        <end position="78"/>
    </location>
</feature>
<evidence type="ECO:0000313" key="2">
    <source>
        <dbReference type="EMBL" id="MFC2973695.1"/>
    </source>
</evidence>
<evidence type="ECO:0000313" key="3">
    <source>
        <dbReference type="Proteomes" id="UP001595457"/>
    </source>
</evidence>
<comment type="caution">
    <text evidence="2">The sequence shown here is derived from an EMBL/GenBank/DDBJ whole genome shotgun (WGS) entry which is preliminary data.</text>
</comment>
<keyword evidence="1" id="KW-1133">Transmembrane helix</keyword>
<feature type="transmembrane region" description="Helical" evidence="1">
    <location>
        <begin position="90"/>
        <end position="110"/>
    </location>
</feature>
<organism evidence="2 3">
    <name type="scientific">Azotobacter bryophylli</name>
    <dbReference type="NCBI Taxonomy" id="1986537"/>
    <lineage>
        <taxon>Bacteria</taxon>
        <taxon>Pseudomonadati</taxon>
        <taxon>Pseudomonadota</taxon>
        <taxon>Gammaproteobacteria</taxon>
        <taxon>Pseudomonadales</taxon>
        <taxon>Pseudomonadaceae</taxon>
        <taxon>Azotobacter</taxon>
    </lineage>
</organism>
<keyword evidence="1" id="KW-0812">Transmembrane</keyword>
<keyword evidence="3" id="KW-1185">Reference proteome</keyword>
<dbReference type="EMBL" id="JBHRSJ010000031">
    <property type="protein sequence ID" value="MFC2973695.1"/>
    <property type="molecule type" value="Genomic_DNA"/>
</dbReference>
<name>A0ABV7AXB5_9GAMM</name>
<sequence length="112" mass="11715">MSDKKHKLEYLEPALIVLGIAVAGVGGYLVSHRLDRATISQTVRAIREVLATLPFDVALELTLGGGIIAVGLLLMAIFRNRRLNGYQAVAVALGGMIGAVGAISLATQVFSA</sequence>
<feature type="transmembrane region" description="Helical" evidence="1">
    <location>
        <begin position="12"/>
        <end position="30"/>
    </location>
</feature>
<proteinExistence type="predicted"/>
<accession>A0ABV7AXB5</accession>
<dbReference type="Proteomes" id="UP001595457">
    <property type="component" value="Unassembled WGS sequence"/>
</dbReference>
<gene>
    <name evidence="2" type="ORF">ACFOJE_15940</name>
</gene>
<protein>
    <submittedName>
        <fullName evidence="2">Uncharacterized protein</fullName>
    </submittedName>
</protein>
<keyword evidence="1" id="KW-0472">Membrane</keyword>
<dbReference type="RefSeq" id="WP_377815495.1">
    <property type="nucleotide sequence ID" value="NZ_JBHRSJ010000031.1"/>
</dbReference>
<reference evidence="3" key="1">
    <citation type="journal article" date="2019" name="Int. J. Syst. Evol. Microbiol.">
        <title>The Global Catalogue of Microorganisms (GCM) 10K type strain sequencing project: providing services to taxonomists for standard genome sequencing and annotation.</title>
        <authorList>
            <consortium name="The Broad Institute Genomics Platform"/>
            <consortium name="The Broad Institute Genome Sequencing Center for Infectious Disease"/>
            <person name="Wu L."/>
            <person name="Ma J."/>
        </authorList>
    </citation>
    <scope>NUCLEOTIDE SEQUENCE [LARGE SCALE GENOMIC DNA]</scope>
    <source>
        <strain evidence="3">KCTC 62195</strain>
    </source>
</reference>
<evidence type="ECO:0000256" key="1">
    <source>
        <dbReference type="SAM" id="Phobius"/>
    </source>
</evidence>